<evidence type="ECO:0000256" key="1">
    <source>
        <dbReference type="ARBA" id="ARBA00004533"/>
    </source>
</evidence>
<accession>A0ABX1RMB4</accession>
<dbReference type="Pfam" id="PF03279">
    <property type="entry name" value="Lip_A_acyltrans"/>
    <property type="match status" value="1"/>
</dbReference>
<name>A0ABX1RMB4_9PSEU</name>
<dbReference type="PANTHER" id="PTHR30606">
    <property type="entry name" value="LIPID A BIOSYNTHESIS LAUROYL ACYLTRANSFERASE"/>
    <property type="match status" value="1"/>
</dbReference>
<evidence type="ECO:0000313" key="8">
    <source>
        <dbReference type="Proteomes" id="UP001296706"/>
    </source>
</evidence>
<keyword evidence="8" id="KW-1185">Reference proteome</keyword>
<dbReference type="NCBIfam" id="NF005919">
    <property type="entry name" value="PRK07920.1"/>
    <property type="match status" value="1"/>
</dbReference>
<sequence>MADAEFAAAWRLVRALPAGAASGLFRFGADLATRRGGAGVAQLRANLARVVPAATPAEVDALVREAMRSYARYWCEAFRLPSMDPADVHARMDPFFTGTGPFFEALDAGRGVVFAVPHSGNWDAAGVWLVEELRRRGLPAGFTTVAQRLRPESLYRRFVAYRELLGFEVVAAEDAVAAHRALTRRLRAGGVVCLVAERDITGTGVEVQFLGEPARFPTGPARLAALTGAVLMPAYPHFRPGGWVVPIGEPVPVGDGSPLRGTGGTRAAVAEATQAIADAFGRLIAQAPADWHALQPIWTADHVARAEAG</sequence>
<evidence type="ECO:0000256" key="6">
    <source>
        <dbReference type="ARBA" id="ARBA00023315"/>
    </source>
</evidence>
<dbReference type="Proteomes" id="UP001296706">
    <property type="component" value="Unassembled WGS sequence"/>
</dbReference>
<proteinExistence type="predicted"/>
<dbReference type="SUPFAM" id="SSF69593">
    <property type="entry name" value="Glycerol-3-phosphate (1)-acyltransferase"/>
    <property type="match status" value="1"/>
</dbReference>
<reference evidence="7 8" key="1">
    <citation type="submission" date="2020-04" db="EMBL/GenBank/DDBJ databases">
        <authorList>
            <person name="Klaysubun C."/>
            <person name="Duangmal K."/>
            <person name="Lipun K."/>
        </authorList>
    </citation>
    <scope>NUCLEOTIDE SEQUENCE [LARGE SCALE GENOMIC DNA]</scope>
    <source>
        <strain evidence="7 8">JCM 11839</strain>
    </source>
</reference>
<dbReference type="CDD" id="cd07984">
    <property type="entry name" value="LPLAT_LABLAT-like"/>
    <property type="match status" value="1"/>
</dbReference>
<dbReference type="RefSeq" id="WP_169399578.1">
    <property type="nucleotide sequence ID" value="NZ_BAAAJH010000019.1"/>
</dbReference>
<dbReference type="PANTHER" id="PTHR30606:SF10">
    <property type="entry name" value="PHOSPHATIDYLINOSITOL MANNOSIDE ACYLTRANSFERASE"/>
    <property type="match status" value="1"/>
</dbReference>
<evidence type="ECO:0000256" key="5">
    <source>
        <dbReference type="ARBA" id="ARBA00023136"/>
    </source>
</evidence>
<evidence type="ECO:0000256" key="4">
    <source>
        <dbReference type="ARBA" id="ARBA00022679"/>
    </source>
</evidence>
<keyword evidence="4" id="KW-0808">Transferase</keyword>
<dbReference type="EMBL" id="JAAXKY010000154">
    <property type="protein sequence ID" value="NMH81541.1"/>
    <property type="molecule type" value="Genomic_DNA"/>
</dbReference>
<keyword evidence="6 7" id="KW-0012">Acyltransferase</keyword>
<evidence type="ECO:0000256" key="3">
    <source>
        <dbReference type="ARBA" id="ARBA00022519"/>
    </source>
</evidence>
<keyword evidence="3" id="KW-0997">Cell inner membrane</keyword>
<protein>
    <submittedName>
        <fullName evidence="7">Phosphatidylinositol mannoside acyltransferase</fullName>
    </submittedName>
</protein>
<dbReference type="GO" id="GO:0016746">
    <property type="term" value="F:acyltransferase activity"/>
    <property type="evidence" value="ECO:0007669"/>
    <property type="project" value="UniProtKB-KW"/>
</dbReference>
<keyword evidence="2" id="KW-1003">Cell membrane</keyword>
<organism evidence="7 8">
    <name type="scientific">Pseudonocardia xinjiangensis</name>
    <dbReference type="NCBI Taxonomy" id="75289"/>
    <lineage>
        <taxon>Bacteria</taxon>
        <taxon>Bacillati</taxon>
        <taxon>Actinomycetota</taxon>
        <taxon>Actinomycetes</taxon>
        <taxon>Pseudonocardiales</taxon>
        <taxon>Pseudonocardiaceae</taxon>
        <taxon>Pseudonocardia</taxon>
    </lineage>
</organism>
<keyword evidence="5" id="KW-0472">Membrane</keyword>
<comment type="caution">
    <text evidence="7">The sequence shown here is derived from an EMBL/GenBank/DDBJ whole genome shotgun (WGS) entry which is preliminary data.</text>
</comment>
<evidence type="ECO:0000313" key="7">
    <source>
        <dbReference type="EMBL" id="NMH81541.1"/>
    </source>
</evidence>
<gene>
    <name evidence="7" type="ORF">HF577_31160</name>
</gene>
<comment type="subcellular location">
    <subcellularLocation>
        <location evidence="1">Cell inner membrane</location>
    </subcellularLocation>
</comment>
<evidence type="ECO:0000256" key="2">
    <source>
        <dbReference type="ARBA" id="ARBA00022475"/>
    </source>
</evidence>
<dbReference type="InterPro" id="IPR004960">
    <property type="entry name" value="LipA_acyltrans"/>
</dbReference>